<dbReference type="AlphaFoldDB" id="A0A7X2N0Z4"/>
<dbReference type="RefSeq" id="WP_154532907.1">
    <property type="nucleotide sequence ID" value="NZ_VULX01000059.1"/>
</dbReference>
<evidence type="ECO:0000313" key="1">
    <source>
        <dbReference type="EMBL" id="MSR92741.1"/>
    </source>
</evidence>
<reference evidence="1 2" key="1">
    <citation type="submission" date="2019-08" db="EMBL/GenBank/DDBJ databases">
        <title>In-depth cultivation of the pig gut microbiome towards novel bacterial diversity and tailored functional studies.</title>
        <authorList>
            <person name="Wylensek D."/>
            <person name="Hitch T.C.A."/>
            <person name="Clavel T."/>
        </authorList>
    </citation>
    <scope>NUCLEOTIDE SEQUENCE [LARGE SCALE GENOMIC DNA]</scope>
    <source>
        <strain evidence="1 2">WCA-383-APC-5B</strain>
    </source>
</reference>
<protein>
    <submittedName>
        <fullName evidence="1">Uncharacterized protein</fullName>
    </submittedName>
</protein>
<dbReference type="Proteomes" id="UP000460287">
    <property type="component" value="Unassembled WGS sequence"/>
</dbReference>
<gene>
    <name evidence="1" type="ORF">FYJ33_15580</name>
</gene>
<name>A0A7X2N0Z4_9CLOT</name>
<proteinExistence type="predicted"/>
<evidence type="ECO:0000313" key="2">
    <source>
        <dbReference type="Proteomes" id="UP000460287"/>
    </source>
</evidence>
<sequence length="173" mass="20398">MKCKITEKLDINTICYSKCIPNSDFKKFYIAFFIKDTDAYLSAIGKLPLVQTRAVIYNIDGFKILSLLFRFNDNDDLIYSLWFDYFNIKDRECINKLMKQTDLSFTVVNENNESVTNFKIPNSLIFKIAQFYKEGSKEYNSNIFENLVSAIINEYENDLSKLWDDSTYTYIDM</sequence>
<organism evidence="1 2">
    <name type="scientific">Inconstantimicrobium porci</name>
    <dbReference type="NCBI Taxonomy" id="2652291"/>
    <lineage>
        <taxon>Bacteria</taxon>
        <taxon>Bacillati</taxon>
        <taxon>Bacillota</taxon>
        <taxon>Clostridia</taxon>
        <taxon>Eubacteriales</taxon>
        <taxon>Clostridiaceae</taxon>
        <taxon>Inconstantimicrobium</taxon>
    </lineage>
</organism>
<dbReference type="EMBL" id="VULX01000059">
    <property type="protein sequence ID" value="MSR92741.1"/>
    <property type="molecule type" value="Genomic_DNA"/>
</dbReference>
<keyword evidence="2" id="KW-1185">Reference proteome</keyword>
<accession>A0A7X2N0Z4</accession>
<comment type="caution">
    <text evidence="1">The sequence shown here is derived from an EMBL/GenBank/DDBJ whole genome shotgun (WGS) entry which is preliminary data.</text>
</comment>